<evidence type="ECO:0000256" key="3">
    <source>
        <dbReference type="ARBA" id="ARBA00023239"/>
    </source>
</evidence>
<comment type="cofactor">
    <cofactor evidence="5">
        <name>Mg(2+)</name>
        <dbReference type="ChEBI" id="CHEBI:18420"/>
    </cofactor>
</comment>
<dbReference type="GO" id="GO:0017001">
    <property type="term" value="P:antibiotic catabolic process"/>
    <property type="evidence" value="ECO:0007669"/>
    <property type="project" value="UniProtKB-UniRule"/>
</dbReference>
<accession>A0A246FE34</accession>
<dbReference type="EC" id="4.2.99.-" evidence="5"/>
<dbReference type="InterPro" id="IPR011217">
    <property type="entry name" value="Vgb_bact"/>
</dbReference>
<dbReference type="Pfam" id="PF24684">
    <property type="entry name" value="Vgb_lyase"/>
    <property type="match status" value="1"/>
</dbReference>
<keyword evidence="6" id="KW-0732">Signal</keyword>
<evidence type="ECO:0000256" key="6">
    <source>
        <dbReference type="SAM" id="SignalP"/>
    </source>
</evidence>
<evidence type="ECO:0000256" key="5">
    <source>
        <dbReference type="PIRNR" id="PIRNR026412"/>
    </source>
</evidence>
<dbReference type="GO" id="GO:0046677">
    <property type="term" value="P:response to antibiotic"/>
    <property type="evidence" value="ECO:0007669"/>
    <property type="project" value="UniProtKB-UniRule"/>
</dbReference>
<dbReference type="GO" id="GO:0030288">
    <property type="term" value="C:outer membrane-bounded periplasmic space"/>
    <property type="evidence" value="ECO:0007669"/>
    <property type="project" value="TreeGrafter"/>
</dbReference>
<gene>
    <name evidence="7" type="ORF">CEG18_01645</name>
</gene>
<keyword evidence="4 5" id="KW-0046">Antibiotic resistance</keyword>
<sequence length="316" mass="34205">MLRVLSVLLTGLLLAASAHAAEVKYFDLPKDSGPHDVAPTGDGKVWYTAQKLGVLGRLDPQTGQTEQVSLGKGSSPHGVISDGNGDAWITDSGQNAIVHVDALRLGVEVIPLPKEAANANLNTAVFDDDGVLWFTGQNGFYGRLDPDSRDLKVWPAPRGKGPYGIAVAPDGGVWYASLAGNYLGRIDGIANRVTPYDAPSPEGGPRRLWADSVGRLWVSQWNAGSLARFDPSDNQWKTWQLPGDHPQPYAVYVDAMDQVWLSDFSANALLRFDPQSETFTAFPSDHEHANVRQLLGRPGEVWGAESGTDRLVLIRD</sequence>
<dbReference type="eggNOG" id="COG4257">
    <property type="taxonomic scope" value="Bacteria"/>
</dbReference>
<evidence type="ECO:0000256" key="4">
    <source>
        <dbReference type="ARBA" id="ARBA00023251"/>
    </source>
</evidence>
<dbReference type="EMBL" id="NJBA01000001">
    <property type="protein sequence ID" value="OWP52567.1"/>
    <property type="molecule type" value="Genomic_DNA"/>
</dbReference>
<comment type="function">
    <text evidence="5">Inactivates the type B streptogramin antibiotics by linearizing the lactone ring at the ester linkage, generating a free phenylglycine carboxylate and converting the threonyl moiety into 2-amino-butenoic acid.</text>
</comment>
<evidence type="ECO:0000256" key="2">
    <source>
        <dbReference type="ARBA" id="ARBA00022842"/>
    </source>
</evidence>
<dbReference type="Gene3D" id="2.130.10.10">
    <property type="entry name" value="YVTN repeat-like/Quinoprotein amine dehydrogenase"/>
    <property type="match status" value="2"/>
</dbReference>
<dbReference type="SUPFAM" id="SSF101898">
    <property type="entry name" value="NHL repeat"/>
    <property type="match status" value="1"/>
</dbReference>
<feature type="signal peptide" evidence="6">
    <location>
        <begin position="1"/>
        <end position="20"/>
    </location>
</feature>
<evidence type="ECO:0000256" key="1">
    <source>
        <dbReference type="ARBA" id="ARBA00022723"/>
    </source>
</evidence>
<dbReference type="GO" id="GO:0000287">
    <property type="term" value="F:magnesium ion binding"/>
    <property type="evidence" value="ECO:0007669"/>
    <property type="project" value="UniProtKB-UniRule"/>
</dbReference>
<comment type="subunit">
    <text evidence="5">Monomer.</text>
</comment>
<dbReference type="InterPro" id="IPR015943">
    <property type="entry name" value="WD40/YVTN_repeat-like_dom_sf"/>
</dbReference>
<comment type="similarity">
    <text evidence="5">Belongs to the Vgb family.</text>
</comment>
<keyword evidence="2 5" id="KW-0460">Magnesium</keyword>
<name>A0A246FE34_PSENT</name>
<evidence type="ECO:0000313" key="8">
    <source>
        <dbReference type="Proteomes" id="UP000198145"/>
    </source>
</evidence>
<dbReference type="InterPro" id="IPR051344">
    <property type="entry name" value="Vgb"/>
</dbReference>
<dbReference type="Proteomes" id="UP000198145">
    <property type="component" value="Unassembled WGS sequence"/>
</dbReference>
<keyword evidence="1 5" id="KW-0479">Metal-binding</keyword>
<comment type="caution">
    <text evidence="7">The sequence shown here is derived from an EMBL/GenBank/DDBJ whole genome shotgun (WGS) entry which is preliminary data.</text>
</comment>
<keyword evidence="3 5" id="KW-0456">Lyase</keyword>
<organism evidence="7 8">
    <name type="scientific">Pseudomonas nitroreducens</name>
    <dbReference type="NCBI Taxonomy" id="46680"/>
    <lineage>
        <taxon>Bacteria</taxon>
        <taxon>Pseudomonadati</taxon>
        <taxon>Pseudomonadota</taxon>
        <taxon>Gammaproteobacteria</taxon>
        <taxon>Pseudomonadales</taxon>
        <taxon>Pseudomonadaceae</taxon>
        <taxon>Pseudomonas</taxon>
    </lineage>
</organism>
<dbReference type="GO" id="GO:0016835">
    <property type="term" value="F:carbon-oxygen lyase activity"/>
    <property type="evidence" value="ECO:0007669"/>
    <property type="project" value="UniProtKB-UniRule"/>
</dbReference>
<evidence type="ECO:0000313" key="7">
    <source>
        <dbReference type="EMBL" id="OWP52567.1"/>
    </source>
</evidence>
<dbReference type="PANTHER" id="PTHR40274">
    <property type="entry name" value="VIRGINIAMYCIN B LYASE"/>
    <property type="match status" value="1"/>
</dbReference>
<feature type="chain" id="PRO_5012309286" description="Virginiamycin B lyase" evidence="6">
    <location>
        <begin position="21"/>
        <end position="316"/>
    </location>
</feature>
<protein>
    <recommendedName>
        <fullName evidence="5">Virginiamycin B lyase</fullName>
        <ecNumber evidence="5">4.2.99.-</ecNumber>
    </recommendedName>
    <alternativeName>
        <fullName evidence="5">Streptogramin B lyase</fullName>
    </alternativeName>
</protein>
<reference evidence="7 8" key="1">
    <citation type="submission" date="2017-06" db="EMBL/GenBank/DDBJ databases">
        <title>Draft genome of Pseudomonas nitroreducens DF05.</title>
        <authorList>
            <person name="Iyer R."/>
        </authorList>
    </citation>
    <scope>NUCLEOTIDE SEQUENCE [LARGE SCALE GENOMIC DNA]</scope>
    <source>
        <strain evidence="7 8">DF05</strain>
    </source>
</reference>
<dbReference type="AlphaFoldDB" id="A0A246FE34"/>
<dbReference type="RefSeq" id="WP_088416008.1">
    <property type="nucleotide sequence ID" value="NZ_NJBA01000001.1"/>
</dbReference>
<dbReference type="STRING" id="46680.GCA_000807755_06315"/>
<dbReference type="PANTHER" id="PTHR40274:SF3">
    <property type="entry name" value="VIRGINIAMYCIN B LYASE"/>
    <property type="match status" value="1"/>
</dbReference>
<proteinExistence type="inferred from homology"/>
<dbReference type="PIRSF" id="PIRSF026412">
    <property type="entry name" value="Streptogrm_lyase"/>
    <property type="match status" value="1"/>
</dbReference>